<keyword evidence="2" id="KW-1185">Reference proteome</keyword>
<dbReference type="Proteomes" id="UP000309488">
    <property type="component" value="Unassembled WGS sequence"/>
</dbReference>
<accession>A0A4U1CQP9</accession>
<organism evidence="1 2">
    <name type="scientific">Pedobacter polaris</name>
    <dbReference type="NCBI Taxonomy" id="2571273"/>
    <lineage>
        <taxon>Bacteria</taxon>
        <taxon>Pseudomonadati</taxon>
        <taxon>Bacteroidota</taxon>
        <taxon>Sphingobacteriia</taxon>
        <taxon>Sphingobacteriales</taxon>
        <taxon>Sphingobacteriaceae</taxon>
        <taxon>Pedobacter</taxon>
    </lineage>
</organism>
<dbReference type="AlphaFoldDB" id="A0A4U1CQP9"/>
<sequence>MTIKDFLLEQANAVVTKFDDIRIRLSYNELSDIHFMEIHPESAYNDEIKLFLSYVMDDFYNIFPEDSLSFVTECDLIDSSSTDEWVTGENFQMDWNLWFENTASEFIVEPVYADDSYFIAA</sequence>
<evidence type="ECO:0000313" key="1">
    <source>
        <dbReference type="EMBL" id="TKC10341.1"/>
    </source>
</evidence>
<dbReference type="OrthoDB" id="1376336at2"/>
<proteinExistence type="predicted"/>
<dbReference type="EMBL" id="SWBR01000002">
    <property type="protein sequence ID" value="TKC10341.1"/>
    <property type="molecule type" value="Genomic_DNA"/>
</dbReference>
<gene>
    <name evidence="1" type="ORF">FA048_09120</name>
</gene>
<name>A0A4U1CQP9_9SPHI</name>
<evidence type="ECO:0000313" key="2">
    <source>
        <dbReference type="Proteomes" id="UP000309488"/>
    </source>
</evidence>
<dbReference type="RefSeq" id="WP_136840088.1">
    <property type="nucleotide sequence ID" value="NZ_SWBR01000002.1"/>
</dbReference>
<reference evidence="1 2" key="1">
    <citation type="submission" date="2019-04" db="EMBL/GenBank/DDBJ databases">
        <title>Pedobacter sp. RP-3-22 sp. nov., isolated from Arctic soil.</title>
        <authorList>
            <person name="Dahal R.H."/>
            <person name="Kim D.-U."/>
        </authorList>
    </citation>
    <scope>NUCLEOTIDE SEQUENCE [LARGE SCALE GENOMIC DNA]</scope>
    <source>
        <strain evidence="1 2">RP-3-22</strain>
    </source>
</reference>
<comment type="caution">
    <text evidence="1">The sequence shown here is derived from an EMBL/GenBank/DDBJ whole genome shotgun (WGS) entry which is preliminary data.</text>
</comment>
<protein>
    <submittedName>
        <fullName evidence="1">Uncharacterized protein</fullName>
    </submittedName>
</protein>